<dbReference type="SUPFAM" id="SSF47090">
    <property type="entry name" value="PGBD-like"/>
    <property type="match status" value="1"/>
</dbReference>
<dbReference type="InterPro" id="IPR036365">
    <property type="entry name" value="PGBD-like_sf"/>
</dbReference>
<keyword evidence="2 3" id="KW-0472">Membrane</keyword>
<feature type="domain" description="OmpA-like" evidence="4">
    <location>
        <begin position="234"/>
        <end position="367"/>
    </location>
</feature>
<dbReference type="EMBL" id="JAGSHT010000032">
    <property type="protein sequence ID" value="MBZ2199659.1"/>
    <property type="molecule type" value="Genomic_DNA"/>
</dbReference>
<reference evidence="5 6" key="1">
    <citation type="submission" date="2021-04" db="EMBL/GenBank/DDBJ databases">
        <title>Ruania sp. nov., isolated from sandy soil of mangrove forest.</title>
        <authorList>
            <person name="Ge X."/>
            <person name="Huang R."/>
            <person name="Liu W."/>
        </authorList>
    </citation>
    <scope>NUCLEOTIDE SEQUENCE [LARGE SCALE GENOMIC DNA]</scope>
    <source>
        <strain evidence="5 6">N2-46</strain>
    </source>
</reference>
<sequence length="1342" mass="140007">MLGELELEQVQVVSSDSDHALVRHRVPALEGDFLQALGRRGARLMLTGVLTAPDTREHLAAVRERFHAGDPVPFVSDISAATSVDRVIVERMDVREVAGRPSAFEYTLALRELTDAEPIDVEEVIIPPPPSPTVTDGKLAVTVVVEGDPAFDMDRVRVSVAGTTDDGAALDRVLTDRIRPDTWFADPFPAGQYTASALVDDTRNPSGQHEVLTGSATVRVIEGATASVTIVLRRGAKIGTVFVITFEFDKSFVEPCERHVLAQVIAYSDAHPDERLLIVGHTDLTGGDDYNQSLSERRARATYAMMTFGSDAVAAVAEWDELRRTRPFGTITTVKDTWGTREYQFMLADLGRFFGNVGADPELTDTAVRTFQSDHGLTPDGIVGDATWPVLIREYLGNGPLNLPTARLMPNASEGCDSGPLRWLGCGEQDPVLSTQCAWRPNRRTELMFVKESAMPAQVPEPITLDQVPDGAGGGGWCLDDGTATGVADFVVPWGQPCPSPPQPTWCRTPAEPGTSPVVGRISFTDGTPFADRPYVLMAADGEYLGGEVAVTSAAAHAGTPIRSRTDADGNFTFPTPTPPEKGPGIYVISVDGPFLLRTATQSLADVRGNATCFRYSGIPAEIIVVDRAVADVVPAITGPDVVLVRKVHTNPARRPVVLRTPAFTGSGRLEASSDAVRFFDAAAGGTEITFDGVDNVFDSAALAAGVTLFAEGRTASAATGDVVLTLAVTVSGTPGLSQTHQMTAVEVFLDLHQTRSAAPPAPATPAALSEADKITPGRFVQVQDAGFHAGRALITVRQALPADFTGTLSLGRMDARTRFFTAADEVAAAGQAEVVAPVLLPAAGIPAAGTAFWVEGAAVSGALRDAVLQLGVDGVEADGDRAVLTVVELSNLTMTIPATEANTARLGNSPVPAHVVPGRAVPAPVDFDDNPTVNPPIPLLENCVRPARPVEFTVAVRPAGVPVIWDAHRLRGIPAADGGDDAAAIVALSAADGPTVTRDPGNALRATMLADNVGTFGVRAFVDGNGNDGYDVGIDREPSIVKTVLLGRVTMFLDSCVDQSGSFNVTPVAGGGINVATGDPAFNIAIPATAAIHFLVQADAVTGGANGRRSVNAYLAGWINNETAPEGILGRFQDDTVAPPAAHTDLSVVASNGAAATGGAAGAPVFLPGDPAPALIVPPTLDSGFGVGAVGIGGETATFGVGGIRGRTALAVGERWIVEDIDSPGDSEPGAHPAVAAATLRRFVWGLDFVATLGIWTNITGVVAATGDPADRVYTALVQKRWTQRGEWTIDPATGAIAVAVPPTTTITGTTLTSPAVAIGDTAIEVRFPAVLDNLARDARA</sequence>
<dbReference type="InterPro" id="IPR036737">
    <property type="entry name" value="OmpA-like_sf"/>
</dbReference>
<dbReference type="InterPro" id="IPR006664">
    <property type="entry name" value="OMP_bac"/>
</dbReference>
<dbReference type="PRINTS" id="PR01021">
    <property type="entry name" value="OMPADOMAIN"/>
</dbReference>
<evidence type="ECO:0000256" key="1">
    <source>
        <dbReference type="ARBA" id="ARBA00004370"/>
    </source>
</evidence>
<dbReference type="SUPFAM" id="SSF103088">
    <property type="entry name" value="OmpA-like"/>
    <property type="match status" value="1"/>
</dbReference>
<dbReference type="CDD" id="cd07185">
    <property type="entry name" value="OmpA_C-like"/>
    <property type="match status" value="1"/>
</dbReference>
<evidence type="ECO:0000313" key="6">
    <source>
        <dbReference type="Proteomes" id="UP000826651"/>
    </source>
</evidence>
<keyword evidence="6" id="KW-1185">Reference proteome</keyword>
<dbReference type="InterPro" id="IPR036366">
    <property type="entry name" value="PGBDSf"/>
</dbReference>
<dbReference type="InterPro" id="IPR002477">
    <property type="entry name" value="Peptidoglycan-bd-like"/>
</dbReference>
<evidence type="ECO:0000313" key="5">
    <source>
        <dbReference type="EMBL" id="MBZ2199659.1"/>
    </source>
</evidence>
<evidence type="ECO:0000256" key="2">
    <source>
        <dbReference type="ARBA" id="ARBA00023136"/>
    </source>
</evidence>
<comment type="caution">
    <text evidence="5">The sequence shown here is derived from an EMBL/GenBank/DDBJ whole genome shotgun (WGS) entry which is preliminary data.</text>
</comment>
<evidence type="ECO:0000259" key="4">
    <source>
        <dbReference type="PROSITE" id="PS51123"/>
    </source>
</evidence>
<dbReference type="Gene3D" id="1.10.101.10">
    <property type="entry name" value="PGBD-like superfamily/PGBD"/>
    <property type="match status" value="1"/>
</dbReference>
<organism evidence="5 6">
    <name type="scientific">Occultella gossypii</name>
    <dbReference type="NCBI Taxonomy" id="2800820"/>
    <lineage>
        <taxon>Bacteria</taxon>
        <taxon>Bacillati</taxon>
        <taxon>Actinomycetota</taxon>
        <taxon>Actinomycetes</taxon>
        <taxon>Micrococcales</taxon>
        <taxon>Ruaniaceae</taxon>
        <taxon>Occultella</taxon>
    </lineage>
</organism>
<dbReference type="PROSITE" id="PS51123">
    <property type="entry name" value="OMPA_2"/>
    <property type="match status" value="1"/>
</dbReference>
<protein>
    <submittedName>
        <fullName evidence="5">OmpA family protein</fullName>
    </submittedName>
</protein>
<dbReference type="InterPro" id="IPR006665">
    <property type="entry name" value="OmpA-like"/>
</dbReference>
<dbReference type="Pfam" id="PF01471">
    <property type="entry name" value="PG_binding_1"/>
    <property type="match status" value="1"/>
</dbReference>
<dbReference type="Pfam" id="PF00691">
    <property type="entry name" value="OmpA"/>
    <property type="match status" value="1"/>
</dbReference>
<accession>A0ABS7SIH3</accession>
<proteinExistence type="predicted"/>
<dbReference type="Gene3D" id="3.30.1330.60">
    <property type="entry name" value="OmpA-like domain"/>
    <property type="match status" value="1"/>
</dbReference>
<name>A0ABS7SIH3_9MICO</name>
<dbReference type="Proteomes" id="UP000826651">
    <property type="component" value="Unassembled WGS sequence"/>
</dbReference>
<gene>
    <name evidence="5" type="ORF">KCQ71_26195</name>
</gene>
<comment type="subcellular location">
    <subcellularLocation>
        <location evidence="1">Membrane</location>
    </subcellularLocation>
</comment>
<evidence type="ECO:0000256" key="3">
    <source>
        <dbReference type="PROSITE-ProRule" id="PRU00473"/>
    </source>
</evidence>